<accession>J3NUD3</accession>
<feature type="region of interest" description="Disordered" evidence="1">
    <location>
        <begin position="1"/>
        <end position="42"/>
    </location>
</feature>
<reference evidence="4" key="1">
    <citation type="submission" date="2010-07" db="EMBL/GenBank/DDBJ databases">
        <title>The genome sequence of Gaeumannomyces graminis var. tritici strain R3-111a-1.</title>
        <authorList>
            <consortium name="The Broad Institute Genome Sequencing Platform"/>
            <person name="Ma L.-J."/>
            <person name="Dead R."/>
            <person name="Young S."/>
            <person name="Zeng Q."/>
            <person name="Koehrsen M."/>
            <person name="Alvarado L."/>
            <person name="Berlin A."/>
            <person name="Chapman S.B."/>
            <person name="Chen Z."/>
            <person name="Freedman E."/>
            <person name="Gellesch M."/>
            <person name="Goldberg J."/>
            <person name="Griggs A."/>
            <person name="Gujja S."/>
            <person name="Heilman E.R."/>
            <person name="Heiman D."/>
            <person name="Hepburn T."/>
            <person name="Howarth C."/>
            <person name="Jen D."/>
            <person name="Larson L."/>
            <person name="Mehta T."/>
            <person name="Neiman D."/>
            <person name="Pearson M."/>
            <person name="Roberts A."/>
            <person name="Saif S."/>
            <person name="Shea T."/>
            <person name="Shenoy N."/>
            <person name="Sisk P."/>
            <person name="Stolte C."/>
            <person name="Sykes S."/>
            <person name="Walk T."/>
            <person name="White J."/>
            <person name="Yandava C."/>
            <person name="Haas B."/>
            <person name="Nusbaum C."/>
            <person name="Birren B."/>
        </authorList>
    </citation>
    <scope>NUCLEOTIDE SEQUENCE [LARGE SCALE GENOMIC DNA]</scope>
    <source>
        <strain evidence="4">R3-111a-1</strain>
    </source>
</reference>
<reference evidence="3" key="5">
    <citation type="submission" date="2018-04" db="UniProtKB">
        <authorList>
            <consortium name="EnsemblFungi"/>
        </authorList>
    </citation>
    <scope>IDENTIFICATION</scope>
    <source>
        <strain evidence="3">R3-111a-1</strain>
    </source>
</reference>
<evidence type="ECO:0000313" key="3">
    <source>
        <dbReference type="EnsemblFungi" id="EJT79806"/>
    </source>
</evidence>
<sequence>MAGFPINNAPFSQSSYIDDADFFDDDPARYSPPFSDEEYTDQMGYSRRNNVVDEYLNGFEVFEDEEEEQQFALSMANTPVTEAPPLRPARRATISTSRSGLQPTQTFAGDRGVGSASRCRHPPRRNTHKQGPIPPSGSSPQAVSPAGQA</sequence>
<dbReference type="GeneID" id="20345347"/>
<dbReference type="RefSeq" id="XP_009220951.1">
    <property type="nucleotide sequence ID" value="XM_009222687.1"/>
</dbReference>
<feature type="region of interest" description="Disordered" evidence="1">
    <location>
        <begin position="77"/>
        <end position="149"/>
    </location>
</feature>
<evidence type="ECO:0000313" key="2">
    <source>
        <dbReference type="EMBL" id="EJT79806.1"/>
    </source>
</evidence>
<proteinExistence type="predicted"/>
<dbReference type="EMBL" id="GL385396">
    <property type="protein sequence ID" value="EJT79806.1"/>
    <property type="molecule type" value="Genomic_DNA"/>
</dbReference>
<feature type="compositionally biased region" description="Basic residues" evidence="1">
    <location>
        <begin position="118"/>
        <end position="128"/>
    </location>
</feature>
<gene>
    <name evidence="3" type="primary">20345347</name>
    <name evidence="2" type="ORF">GGTG_04889</name>
</gene>
<evidence type="ECO:0000256" key="1">
    <source>
        <dbReference type="SAM" id="MobiDB-lite"/>
    </source>
</evidence>
<dbReference type="HOGENOM" id="CLU_1749759_0_0_1"/>
<name>J3NUD3_GAET3</name>
<reference evidence="3" key="4">
    <citation type="journal article" date="2015" name="G3 (Bethesda)">
        <title>Genome sequences of three phytopathogenic species of the Magnaporthaceae family of fungi.</title>
        <authorList>
            <person name="Okagaki L.H."/>
            <person name="Nunes C.C."/>
            <person name="Sailsbery J."/>
            <person name="Clay B."/>
            <person name="Brown D."/>
            <person name="John T."/>
            <person name="Oh Y."/>
            <person name="Young N."/>
            <person name="Fitzgerald M."/>
            <person name="Haas B.J."/>
            <person name="Zeng Q."/>
            <person name="Young S."/>
            <person name="Adiconis X."/>
            <person name="Fan L."/>
            <person name="Levin J.Z."/>
            <person name="Mitchell T.K."/>
            <person name="Okubara P.A."/>
            <person name="Farman M.L."/>
            <person name="Kohn L.M."/>
            <person name="Birren B."/>
            <person name="Ma L.-J."/>
            <person name="Dean R.A."/>
        </authorList>
    </citation>
    <scope>NUCLEOTIDE SEQUENCE</scope>
    <source>
        <strain evidence="3">R3-111a-1</strain>
    </source>
</reference>
<reference evidence="2" key="3">
    <citation type="submission" date="2010-09" db="EMBL/GenBank/DDBJ databases">
        <title>Annotation of Gaeumannomyces graminis var. tritici R3-111a-1.</title>
        <authorList>
            <consortium name="The Broad Institute Genome Sequencing Platform"/>
            <person name="Ma L.-J."/>
            <person name="Dead R."/>
            <person name="Young S.K."/>
            <person name="Zeng Q."/>
            <person name="Gargeya S."/>
            <person name="Fitzgerald M."/>
            <person name="Haas B."/>
            <person name="Abouelleil A."/>
            <person name="Alvarado L."/>
            <person name="Arachchi H.M."/>
            <person name="Berlin A."/>
            <person name="Brown A."/>
            <person name="Chapman S.B."/>
            <person name="Chen Z."/>
            <person name="Dunbar C."/>
            <person name="Freedman E."/>
            <person name="Gearin G."/>
            <person name="Gellesch M."/>
            <person name="Goldberg J."/>
            <person name="Griggs A."/>
            <person name="Gujja S."/>
            <person name="Heiman D."/>
            <person name="Howarth C."/>
            <person name="Larson L."/>
            <person name="Lui A."/>
            <person name="MacDonald P.J.P."/>
            <person name="Mehta T."/>
            <person name="Montmayeur A."/>
            <person name="Murphy C."/>
            <person name="Neiman D."/>
            <person name="Pearson M."/>
            <person name="Priest M."/>
            <person name="Roberts A."/>
            <person name="Saif S."/>
            <person name="Shea T."/>
            <person name="Shenoy N."/>
            <person name="Sisk P."/>
            <person name="Stolte C."/>
            <person name="Sykes S."/>
            <person name="Yandava C."/>
            <person name="Wortman J."/>
            <person name="Nusbaum C."/>
            <person name="Birren B."/>
        </authorList>
    </citation>
    <scope>NUCLEOTIDE SEQUENCE</scope>
    <source>
        <strain evidence="2">R3-111a-1</strain>
    </source>
</reference>
<reference evidence="2" key="2">
    <citation type="submission" date="2010-07" db="EMBL/GenBank/DDBJ databases">
        <authorList>
            <consortium name="The Broad Institute Genome Sequencing Platform"/>
            <consortium name="Broad Institute Genome Sequencing Center for Infectious Disease"/>
            <person name="Ma L.-J."/>
            <person name="Dead R."/>
            <person name="Young S."/>
            <person name="Zeng Q."/>
            <person name="Koehrsen M."/>
            <person name="Alvarado L."/>
            <person name="Berlin A."/>
            <person name="Chapman S.B."/>
            <person name="Chen Z."/>
            <person name="Freedman E."/>
            <person name="Gellesch M."/>
            <person name="Goldberg J."/>
            <person name="Griggs A."/>
            <person name="Gujja S."/>
            <person name="Heilman E.R."/>
            <person name="Heiman D."/>
            <person name="Hepburn T."/>
            <person name="Howarth C."/>
            <person name="Jen D."/>
            <person name="Larson L."/>
            <person name="Mehta T."/>
            <person name="Neiman D."/>
            <person name="Pearson M."/>
            <person name="Roberts A."/>
            <person name="Saif S."/>
            <person name="Shea T."/>
            <person name="Shenoy N."/>
            <person name="Sisk P."/>
            <person name="Stolte C."/>
            <person name="Sykes S."/>
            <person name="Walk T."/>
            <person name="White J."/>
            <person name="Yandava C."/>
            <person name="Haas B."/>
            <person name="Nusbaum C."/>
            <person name="Birren B."/>
        </authorList>
    </citation>
    <scope>NUCLEOTIDE SEQUENCE</scope>
    <source>
        <strain evidence="2">R3-111a-1</strain>
    </source>
</reference>
<organism evidence="2">
    <name type="scientific">Gaeumannomyces tritici (strain R3-111a-1)</name>
    <name type="common">Wheat and barley take-all root rot fungus</name>
    <name type="synonym">Gaeumannomyces graminis var. tritici</name>
    <dbReference type="NCBI Taxonomy" id="644352"/>
    <lineage>
        <taxon>Eukaryota</taxon>
        <taxon>Fungi</taxon>
        <taxon>Dikarya</taxon>
        <taxon>Ascomycota</taxon>
        <taxon>Pezizomycotina</taxon>
        <taxon>Sordariomycetes</taxon>
        <taxon>Sordariomycetidae</taxon>
        <taxon>Magnaporthales</taxon>
        <taxon>Magnaporthaceae</taxon>
        <taxon>Gaeumannomyces</taxon>
    </lineage>
</organism>
<dbReference type="EnsemblFungi" id="EJT79806">
    <property type="protein sequence ID" value="EJT79806"/>
    <property type="gene ID" value="GGTG_04889"/>
</dbReference>
<keyword evidence="4" id="KW-1185">Reference proteome</keyword>
<dbReference type="AlphaFoldDB" id="J3NUD3"/>
<protein>
    <submittedName>
        <fullName evidence="2 3">Uncharacterized protein</fullName>
    </submittedName>
</protein>
<feature type="compositionally biased region" description="Polar residues" evidence="1">
    <location>
        <begin position="93"/>
        <end position="107"/>
    </location>
</feature>
<evidence type="ECO:0000313" key="4">
    <source>
        <dbReference type="Proteomes" id="UP000006039"/>
    </source>
</evidence>
<dbReference type="Proteomes" id="UP000006039">
    <property type="component" value="Unassembled WGS sequence"/>
</dbReference>
<dbReference type="VEuPathDB" id="FungiDB:GGTG_04889"/>